<accession>A0A940MWN1</accession>
<name>A0A940MWN1_9PROT</name>
<protein>
    <submittedName>
        <fullName evidence="1">Uncharacterized protein</fullName>
    </submittedName>
</protein>
<dbReference type="RefSeq" id="WP_209373067.1">
    <property type="nucleotide sequence ID" value="NZ_JAGIZA010000005.1"/>
</dbReference>
<comment type="caution">
    <text evidence="1">The sequence shown here is derived from an EMBL/GenBank/DDBJ whole genome shotgun (WGS) entry which is preliminary data.</text>
</comment>
<keyword evidence="2" id="KW-1185">Reference proteome</keyword>
<organism evidence="1 2">
    <name type="scientific">Roseomonas indoligenes</name>
    <dbReference type="NCBI Taxonomy" id="2820811"/>
    <lineage>
        <taxon>Bacteria</taxon>
        <taxon>Pseudomonadati</taxon>
        <taxon>Pseudomonadota</taxon>
        <taxon>Alphaproteobacteria</taxon>
        <taxon>Acetobacterales</taxon>
        <taxon>Roseomonadaceae</taxon>
        <taxon>Roseomonas</taxon>
    </lineage>
</organism>
<proteinExistence type="predicted"/>
<evidence type="ECO:0000313" key="1">
    <source>
        <dbReference type="EMBL" id="MBP0493043.1"/>
    </source>
</evidence>
<evidence type="ECO:0000313" key="2">
    <source>
        <dbReference type="Proteomes" id="UP000677537"/>
    </source>
</evidence>
<sequence length="122" mass="12756">MSLTAVKFTQPTRVGTLYNTGEVAGFEPEMARALMDQGFATTPDADLDVPEAPQRFQGEAPVIARPVEIRPDTAPVVGALAQVPPAAVLRDNSAVVIPEGWATMRPSASSASPPPTNCAATR</sequence>
<gene>
    <name evidence="1" type="ORF">J5Y10_09665</name>
</gene>
<dbReference type="EMBL" id="JAGIZA010000005">
    <property type="protein sequence ID" value="MBP0493043.1"/>
    <property type="molecule type" value="Genomic_DNA"/>
</dbReference>
<dbReference type="AlphaFoldDB" id="A0A940MWN1"/>
<reference evidence="1" key="1">
    <citation type="submission" date="2021-03" db="EMBL/GenBank/DDBJ databases">
        <authorList>
            <person name="So Y."/>
        </authorList>
    </citation>
    <scope>NUCLEOTIDE SEQUENCE</scope>
    <source>
        <strain evidence="1">SG15</strain>
    </source>
</reference>
<dbReference type="Proteomes" id="UP000677537">
    <property type="component" value="Unassembled WGS sequence"/>
</dbReference>